<evidence type="ECO:0000256" key="1">
    <source>
        <dbReference type="SAM" id="Phobius"/>
    </source>
</evidence>
<feature type="transmembrane region" description="Helical" evidence="1">
    <location>
        <begin position="110"/>
        <end position="131"/>
    </location>
</feature>
<dbReference type="EMBL" id="SZWF01000006">
    <property type="protein sequence ID" value="KAA9394489.1"/>
    <property type="molecule type" value="Genomic_DNA"/>
</dbReference>
<organism evidence="2 3">
    <name type="scientific">Kocuria coralli</name>
    <dbReference type="NCBI Taxonomy" id="1461025"/>
    <lineage>
        <taxon>Bacteria</taxon>
        <taxon>Bacillati</taxon>
        <taxon>Actinomycetota</taxon>
        <taxon>Actinomycetes</taxon>
        <taxon>Micrococcales</taxon>
        <taxon>Micrococcaceae</taxon>
        <taxon>Kocuria</taxon>
    </lineage>
</organism>
<keyword evidence="1" id="KW-0812">Transmembrane</keyword>
<dbReference type="InterPro" id="IPR009339">
    <property type="entry name" value="DUF998"/>
</dbReference>
<dbReference type="Proteomes" id="UP000325957">
    <property type="component" value="Unassembled WGS sequence"/>
</dbReference>
<dbReference type="AlphaFoldDB" id="A0A5J5KXT8"/>
<evidence type="ECO:0000313" key="3">
    <source>
        <dbReference type="Proteomes" id="UP000325957"/>
    </source>
</evidence>
<gene>
    <name evidence="2" type="ORF">FCK90_06610</name>
</gene>
<accession>A0A5J5KXT8</accession>
<feature type="transmembrane region" description="Helical" evidence="1">
    <location>
        <begin position="78"/>
        <end position="98"/>
    </location>
</feature>
<dbReference type="OrthoDB" id="2294590at2"/>
<sequence length="225" mass="23054">MMTGDDGRHVVPAGIAVPAGLVLAIAALTGMVVEWVAAAMSTAPYSMIEQAASDLGVTTCGPLTYTDPPVEVCSPAHAWVNGVWIVAGLAIAVTVLLLHRWFRNGGRRRSGSWAVLLLAAAALLQSAVGAVPVDADLALHTVLALVGFLAQNAGLILAGAALSGRHRLLGVTAVLGGVIGMASLGLFVAPTAWNLPLGLIERISMYPYPLWLAAAGVVTAARRGR</sequence>
<name>A0A5J5KXT8_9MICC</name>
<dbReference type="Pfam" id="PF06197">
    <property type="entry name" value="DUF998"/>
    <property type="match status" value="1"/>
</dbReference>
<comment type="caution">
    <text evidence="2">The sequence shown here is derived from an EMBL/GenBank/DDBJ whole genome shotgun (WGS) entry which is preliminary data.</text>
</comment>
<feature type="transmembrane region" description="Helical" evidence="1">
    <location>
        <begin position="137"/>
        <end position="161"/>
    </location>
</feature>
<keyword evidence="1" id="KW-0472">Membrane</keyword>
<keyword evidence="1" id="KW-1133">Transmembrane helix</keyword>
<feature type="transmembrane region" description="Helical" evidence="1">
    <location>
        <begin position="168"/>
        <end position="193"/>
    </location>
</feature>
<feature type="transmembrane region" description="Helical" evidence="1">
    <location>
        <begin position="12"/>
        <end position="37"/>
    </location>
</feature>
<protein>
    <submittedName>
        <fullName evidence="2">DUF998 domain-containing protein</fullName>
    </submittedName>
</protein>
<evidence type="ECO:0000313" key="2">
    <source>
        <dbReference type="EMBL" id="KAA9394489.1"/>
    </source>
</evidence>
<reference evidence="2 3" key="1">
    <citation type="submission" date="2019-05" db="EMBL/GenBank/DDBJ databases">
        <title>Kocuria coralli sp. nov., a novel actinobacterium isolated from coral reef seawater.</title>
        <authorList>
            <person name="Li J."/>
        </authorList>
    </citation>
    <scope>NUCLEOTIDE SEQUENCE [LARGE SCALE GENOMIC DNA]</scope>
    <source>
        <strain evidence="2 3">SCSIO 13007</strain>
    </source>
</reference>
<feature type="transmembrane region" description="Helical" evidence="1">
    <location>
        <begin position="205"/>
        <end position="221"/>
    </location>
</feature>
<proteinExistence type="predicted"/>
<keyword evidence="3" id="KW-1185">Reference proteome</keyword>